<evidence type="ECO:0000256" key="2">
    <source>
        <dbReference type="ARBA" id="ARBA00023015"/>
    </source>
</evidence>
<dbReference type="GO" id="GO:0000976">
    <property type="term" value="F:transcription cis-regulatory region binding"/>
    <property type="evidence" value="ECO:0007669"/>
    <property type="project" value="TreeGrafter"/>
</dbReference>
<evidence type="ECO:0000256" key="3">
    <source>
        <dbReference type="ARBA" id="ARBA00023125"/>
    </source>
</evidence>
<dbReference type="InterPro" id="IPR036271">
    <property type="entry name" value="Tet_transcr_reg_TetR-rel_C_sf"/>
</dbReference>
<dbReference type="PANTHER" id="PTHR30055">
    <property type="entry name" value="HTH-TYPE TRANSCRIPTIONAL REGULATOR RUTR"/>
    <property type="match status" value="1"/>
</dbReference>
<dbReference type="AlphaFoldDB" id="A0A0M9WPR6"/>
<dbReference type="Gene3D" id="1.10.357.10">
    <property type="entry name" value="Tetracycline Repressor, domain 2"/>
    <property type="match status" value="1"/>
</dbReference>
<evidence type="ECO:0000256" key="1">
    <source>
        <dbReference type="ARBA" id="ARBA00022491"/>
    </source>
</evidence>
<dbReference type="PATRIC" id="fig|1441923.3.peg.1569"/>
<keyword evidence="4" id="KW-0804">Transcription</keyword>
<dbReference type="InterPro" id="IPR041490">
    <property type="entry name" value="KstR2_TetR_C"/>
</dbReference>
<dbReference type="Pfam" id="PF17932">
    <property type="entry name" value="TetR_C_24"/>
    <property type="match status" value="1"/>
</dbReference>
<evidence type="ECO:0000256" key="4">
    <source>
        <dbReference type="ARBA" id="ARBA00023163"/>
    </source>
</evidence>
<feature type="DNA-binding region" description="H-T-H motif" evidence="5">
    <location>
        <begin position="27"/>
        <end position="46"/>
    </location>
</feature>
<keyword evidence="1" id="KW-0678">Repressor</keyword>
<dbReference type="EMBL" id="AZYO01000011">
    <property type="protein sequence ID" value="KOS56947.1"/>
    <property type="molecule type" value="Genomic_DNA"/>
</dbReference>
<dbReference type="Gene3D" id="1.10.10.60">
    <property type="entry name" value="Homeodomain-like"/>
    <property type="match status" value="1"/>
</dbReference>
<keyword evidence="3 5" id="KW-0238">DNA-binding</keyword>
<dbReference type="Proteomes" id="UP000037712">
    <property type="component" value="Unassembled WGS sequence"/>
</dbReference>
<dbReference type="PRINTS" id="PR00455">
    <property type="entry name" value="HTHTETR"/>
</dbReference>
<feature type="domain" description="HTH tetR-type" evidence="6">
    <location>
        <begin position="4"/>
        <end position="64"/>
    </location>
</feature>
<sequence length="195" mass="22334">MDPHERRRQILDRSAQLFASKGIAATTIREIADEVGVYSGALYHYFPSKEAIVTELIREYIDDLNGRCREITARSQTPIERIEALALLALSTSEDYRGATTIWQREGEYMRDRLVEADLAETADEVERAWRAAIADGVAEGTFRDDIDQEVFYQLIRDAVWQASRWHRPSPERSNADLARDVTRIFVDGFRPRAG</sequence>
<dbReference type="PROSITE" id="PS50977">
    <property type="entry name" value="HTH_TETR_2"/>
    <property type="match status" value="1"/>
</dbReference>
<reference evidence="7 8" key="1">
    <citation type="journal article" date="2015" name="Genome Announc.">
        <title>Draft Genome Sequence of Rhodococcus rhodochrous Strain KG-21, a Soil Isolate from Oil Fields of Krishna-Godavari Basin, India.</title>
        <authorList>
            <person name="Dawar C."/>
            <person name="Aggarwal R.K."/>
        </authorList>
    </citation>
    <scope>NUCLEOTIDE SEQUENCE [LARGE SCALE GENOMIC DNA]</scope>
    <source>
        <strain evidence="7 8">KG-21</strain>
    </source>
</reference>
<accession>A0A0M9WPR6</accession>
<proteinExistence type="predicted"/>
<evidence type="ECO:0000313" key="8">
    <source>
        <dbReference type="Proteomes" id="UP000037712"/>
    </source>
</evidence>
<dbReference type="SUPFAM" id="SSF48498">
    <property type="entry name" value="Tetracyclin repressor-like, C-terminal domain"/>
    <property type="match status" value="1"/>
</dbReference>
<protein>
    <submittedName>
        <fullName evidence="7">TetR family transcriptional regulator</fullName>
    </submittedName>
</protein>
<dbReference type="RefSeq" id="WP_054372009.1">
    <property type="nucleotide sequence ID" value="NZ_AZYO01000011.1"/>
</dbReference>
<dbReference type="InterPro" id="IPR001647">
    <property type="entry name" value="HTH_TetR"/>
</dbReference>
<dbReference type="SUPFAM" id="SSF46689">
    <property type="entry name" value="Homeodomain-like"/>
    <property type="match status" value="1"/>
</dbReference>
<organism evidence="7 8">
    <name type="scientific">Rhodococcus rhodochrous KG-21</name>
    <dbReference type="NCBI Taxonomy" id="1441923"/>
    <lineage>
        <taxon>Bacteria</taxon>
        <taxon>Bacillati</taxon>
        <taxon>Actinomycetota</taxon>
        <taxon>Actinomycetes</taxon>
        <taxon>Mycobacteriales</taxon>
        <taxon>Nocardiaceae</taxon>
        <taxon>Rhodococcus</taxon>
    </lineage>
</organism>
<gene>
    <name evidence="7" type="ORF">Z051_07115</name>
</gene>
<name>A0A0M9WPR6_RHORH</name>
<dbReference type="InterPro" id="IPR050109">
    <property type="entry name" value="HTH-type_TetR-like_transc_reg"/>
</dbReference>
<dbReference type="Pfam" id="PF00440">
    <property type="entry name" value="TetR_N"/>
    <property type="match status" value="1"/>
</dbReference>
<evidence type="ECO:0000313" key="7">
    <source>
        <dbReference type="EMBL" id="KOS56947.1"/>
    </source>
</evidence>
<evidence type="ECO:0000259" key="6">
    <source>
        <dbReference type="PROSITE" id="PS50977"/>
    </source>
</evidence>
<keyword evidence="2" id="KW-0805">Transcription regulation</keyword>
<comment type="caution">
    <text evidence="7">The sequence shown here is derived from an EMBL/GenBank/DDBJ whole genome shotgun (WGS) entry which is preliminary data.</text>
</comment>
<dbReference type="InterPro" id="IPR009057">
    <property type="entry name" value="Homeodomain-like_sf"/>
</dbReference>
<dbReference type="PANTHER" id="PTHR30055:SF175">
    <property type="entry name" value="HTH-TYPE TRANSCRIPTIONAL REPRESSOR KSTR2"/>
    <property type="match status" value="1"/>
</dbReference>
<dbReference type="GO" id="GO:0003700">
    <property type="term" value="F:DNA-binding transcription factor activity"/>
    <property type="evidence" value="ECO:0007669"/>
    <property type="project" value="TreeGrafter"/>
</dbReference>
<reference evidence="8" key="2">
    <citation type="submission" date="2015-01" db="EMBL/GenBank/DDBJ databases">
        <title>Draft genome sequence of potential hydrocarbon metabolising strain of Rhodococcus rhodochrous.</title>
        <authorList>
            <person name="Aggarwal R.K."/>
            <person name="Dawar C."/>
        </authorList>
    </citation>
    <scope>NUCLEOTIDE SEQUENCE [LARGE SCALE GENOMIC DNA]</scope>
    <source>
        <strain evidence="8">KG-21</strain>
    </source>
</reference>
<evidence type="ECO:0000256" key="5">
    <source>
        <dbReference type="PROSITE-ProRule" id="PRU00335"/>
    </source>
</evidence>